<reference evidence="1 2" key="1">
    <citation type="submission" date="2021-03" db="EMBL/GenBank/DDBJ databases">
        <authorList>
            <person name="Grouzdev D.S."/>
        </authorList>
    </citation>
    <scope>NUCLEOTIDE SEQUENCE [LARGE SCALE GENOMIC DNA]</scope>
    <source>
        <strain evidence="1 2">M50-1</strain>
    </source>
</reference>
<dbReference type="RefSeq" id="WP_135478128.1">
    <property type="nucleotide sequence ID" value="NZ_SIJK02000015.1"/>
</dbReference>
<dbReference type="Gene3D" id="1.10.150.400">
    <property type="match status" value="1"/>
</dbReference>
<dbReference type="EMBL" id="SIJK02000015">
    <property type="protein sequence ID" value="MBP1466120.1"/>
    <property type="molecule type" value="Genomic_DNA"/>
</dbReference>
<dbReference type="InterPro" id="IPR023214">
    <property type="entry name" value="HAD_sf"/>
</dbReference>
<organism evidence="1 2">
    <name type="scientific">Candidatus Chloroploca mongolica</name>
    <dbReference type="NCBI Taxonomy" id="2528176"/>
    <lineage>
        <taxon>Bacteria</taxon>
        <taxon>Bacillati</taxon>
        <taxon>Chloroflexota</taxon>
        <taxon>Chloroflexia</taxon>
        <taxon>Chloroflexales</taxon>
        <taxon>Chloroflexineae</taxon>
        <taxon>Oscillochloridaceae</taxon>
        <taxon>Candidatus Chloroploca</taxon>
    </lineage>
</organism>
<keyword evidence="2" id="KW-1185">Reference proteome</keyword>
<name>A0ABS4D9K2_9CHLR</name>
<dbReference type="InterPro" id="IPR036412">
    <property type="entry name" value="HAD-like_sf"/>
</dbReference>
<evidence type="ECO:0000313" key="2">
    <source>
        <dbReference type="Proteomes" id="UP001193081"/>
    </source>
</evidence>
<proteinExistence type="predicted"/>
<dbReference type="Gene3D" id="3.40.50.1000">
    <property type="entry name" value="HAD superfamily/HAD-like"/>
    <property type="match status" value="1"/>
</dbReference>
<gene>
    <name evidence="1" type="ORF">EYB53_010430</name>
</gene>
<accession>A0ABS4D9K2</accession>
<dbReference type="SUPFAM" id="SSF56784">
    <property type="entry name" value="HAD-like"/>
    <property type="match status" value="1"/>
</dbReference>
<protein>
    <submittedName>
        <fullName evidence="1">Uncharacterized protein</fullName>
    </submittedName>
</protein>
<comment type="caution">
    <text evidence="1">The sequence shown here is derived from an EMBL/GenBank/DDBJ whole genome shotgun (WGS) entry which is preliminary data.</text>
</comment>
<dbReference type="Proteomes" id="UP001193081">
    <property type="component" value="Unassembled WGS sequence"/>
</dbReference>
<sequence>MKVTSFDVFDTLLTRVTGQPGAIFLFLGRQLAQEGELPCSPEVFARLRSEAEQRAFENAGGLDSHVDLARIYEELGVVLGLDASQRQMMMKAELELETRFLRPNPAMAERLVRLRATGQRVVFTSDMYLSAQTILEWLAAHGLATPDDTCYVSSEYGASKVSGALFDLLVQREGVAPKEVLHIGNNARADFRGAKMAGLRAELVTDGNLNRYEDALSAFTYATDGLASLLAGASRLTRLAVPVANAHQRALRDVSAGVAAPLLVGFTLWVLSEAQRLGLRRLYFAARDGQLVLELAKRLAPKLGLDIDLCYLYSSRQAWCLPAITADEQRLLQRMFSTYELKSLEVLSVEGILHRVNLRPEEIAARLGALQLHPDDWQRNLTVAERLAVQKALFNDPLINALIVERASEARALMLTYLQQERMLDGTPFALVDLGTGGTLHSALEIVLATVGVAPLTSFYLGFTNEPTNHTGMLWPYLFAHHTGMGFPHVMGLVQIVEMICTADHGTVLGFQHDGEQVVPSLQEQFNTAAYAWGYAFVRETICHFAEVLELSPDLVNVRVDLRPSSIEVIRHFWRHPTHEEALAWGAFPFDDGWGKEVFFSSLARPYQWSDLPRIIRTGHMAHPRHNWQRGSLLLTRSRVLRNLLRALLTFHDAIKSSRTKRGIRLLRRWVQRLTRIPRGIMTVKRPRS</sequence>
<evidence type="ECO:0000313" key="1">
    <source>
        <dbReference type="EMBL" id="MBP1466120.1"/>
    </source>
</evidence>